<dbReference type="RefSeq" id="WP_120335490.1">
    <property type="nucleotide sequence ID" value="NZ_JBBCTW010000001.1"/>
</dbReference>
<feature type="chain" id="PRO_5019289129" description="DUF4412 domain-containing protein" evidence="1">
    <location>
        <begin position="22"/>
        <end position="211"/>
    </location>
</feature>
<dbReference type="Proteomes" id="UP000286402">
    <property type="component" value="Unassembled WGS sequence"/>
</dbReference>
<feature type="signal peptide" evidence="1">
    <location>
        <begin position="1"/>
        <end position="21"/>
    </location>
</feature>
<name>A0A420FJX2_9SPHI</name>
<keyword evidence="1" id="KW-0732">Signal</keyword>
<sequence length="211" mass="24224">MNANRLLLFLLLLSVTLKGYAQEAFEGEIIYKNSFQSKNSSVTSEQMRVLLGDKQEYFIKSGNYKSCTNGVGITMQLYIGETNRLYNKTSRSDTLYWFDADVKSDAVISYELVKNKEKILGEDCDALILKTQGGQTTYFYTSKYPVDFTKYQMHSYGNWNYFLSKAKSVPLKIVVDNEQFKMESVAQKIEARELPDDFFAISVDTPIKKTK</sequence>
<comment type="caution">
    <text evidence="2">The sequence shown here is derived from an EMBL/GenBank/DDBJ whole genome shotgun (WGS) entry which is preliminary data.</text>
</comment>
<evidence type="ECO:0000313" key="3">
    <source>
        <dbReference type="Proteomes" id="UP000286402"/>
    </source>
</evidence>
<evidence type="ECO:0008006" key="4">
    <source>
        <dbReference type="Google" id="ProtNLM"/>
    </source>
</evidence>
<evidence type="ECO:0000256" key="1">
    <source>
        <dbReference type="SAM" id="SignalP"/>
    </source>
</evidence>
<gene>
    <name evidence="2" type="ORF">BCY89_13370</name>
</gene>
<proteinExistence type="predicted"/>
<keyword evidence="3" id="KW-1185">Reference proteome</keyword>
<protein>
    <recommendedName>
        <fullName evidence="4">DUF4412 domain-containing protein</fullName>
    </recommendedName>
</protein>
<dbReference type="EMBL" id="MCAQ01000026">
    <property type="protein sequence ID" value="RKF33213.1"/>
    <property type="molecule type" value="Genomic_DNA"/>
</dbReference>
<organism evidence="2 3">
    <name type="scientific">Sphingobacterium siyangense</name>
    <dbReference type="NCBI Taxonomy" id="459529"/>
    <lineage>
        <taxon>Bacteria</taxon>
        <taxon>Pseudomonadati</taxon>
        <taxon>Bacteroidota</taxon>
        <taxon>Sphingobacteriia</taxon>
        <taxon>Sphingobacteriales</taxon>
        <taxon>Sphingobacteriaceae</taxon>
        <taxon>Sphingobacterium</taxon>
    </lineage>
</organism>
<accession>A0A420FJX2</accession>
<reference evidence="2 3" key="1">
    <citation type="submission" date="2016-07" db="EMBL/GenBank/DDBJ databases">
        <title>Genome analysis of Sphingobacterium siyangense T12B17.</title>
        <authorList>
            <person name="Xu D."/>
            <person name="Su Y."/>
            <person name="Zheng S."/>
        </authorList>
    </citation>
    <scope>NUCLEOTIDE SEQUENCE [LARGE SCALE GENOMIC DNA]</scope>
    <source>
        <strain evidence="2 3">T12B17</strain>
    </source>
</reference>
<dbReference type="AlphaFoldDB" id="A0A420FJX2"/>
<evidence type="ECO:0000313" key="2">
    <source>
        <dbReference type="EMBL" id="RKF33213.1"/>
    </source>
</evidence>